<dbReference type="OrthoDB" id="619632at2759"/>
<dbReference type="InterPro" id="IPR036426">
    <property type="entry name" value="Bulb-type_lectin_dom_sf"/>
</dbReference>
<dbReference type="AlphaFoldDB" id="A0A835QWK3"/>
<keyword evidence="5" id="KW-0472">Membrane</keyword>
<evidence type="ECO:0000256" key="3">
    <source>
        <dbReference type="ARBA" id="ARBA00022729"/>
    </source>
</evidence>
<protein>
    <recommendedName>
        <fullName evidence="10">Bulb-type lectin domain-containing protein</fullName>
    </recommendedName>
</protein>
<proteinExistence type="predicted"/>
<dbReference type="InterPro" id="IPR003609">
    <property type="entry name" value="Pan_app"/>
</dbReference>
<organism evidence="8 9">
    <name type="scientific">Vanilla planifolia</name>
    <name type="common">Vanilla</name>
    <dbReference type="NCBI Taxonomy" id="51239"/>
    <lineage>
        <taxon>Eukaryota</taxon>
        <taxon>Viridiplantae</taxon>
        <taxon>Streptophyta</taxon>
        <taxon>Embryophyta</taxon>
        <taxon>Tracheophyta</taxon>
        <taxon>Spermatophyta</taxon>
        <taxon>Magnoliopsida</taxon>
        <taxon>Liliopsida</taxon>
        <taxon>Asparagales</taxon>
        <taxon>Orchidaceae</taxon>
        <taxon>Vanilloideae</taxon>
        <taxon>Vanilleae</taxon>
        <taxon>Vanilla</taxon>
    </lineage>
</organism>
<dbReference type="SMART" id="SM00108">
    <property type="entry name" value="B_lectin"/>
    <property type="match status" value="1"/>
</dbReference>
<feature type="domain" description="Apple" evidence="7">
    <location>
        <begin position="314"/>
        <end position="395"/>
    </location>
</feature>
<feature type="domain" description="Bulb-type lectin" evidence="6">
    <location>
        <begin position="38"/>
        <end position="166"/>
    </location>
</feature>
<gene>
    <name evidence="8" type="ORF">HPP92_012258</name>
</gene>
<dbReference type="PROSITE" id="PS50927">
    <property type="entry name" value="BULB_LECTIN"/>
    <property type="match status" value="1"/>
</dbReference>
<dbReference type="EMBL" id="JADCNM010000006">
    <property type="protein sequence ID" value="KAG0477539.1"/>
    <property type="molecule type" value="Genomic_DNA"/>
</dbReference>
<reference evidence="8 9" key="1">
    <citation type="journal article" date="2020" name="Nat. Food">
        <title>A phased Vanilla planifolia genome enables genetic improvement of flavour and production.</title>
        <authorList>
            <person name="Hasing T."/>
            <person name="Tang H."/>
            <person name="Brym M."/>
            <person name="Khazi F."/>
            <person name="Huang T."/>
            <person name="Chambers A.H."/>
        </authorList>
    </citation>
    <scope>NUCLEOTIDE SEQUENCE [LARGE SCALE GENOMIC DNA]</scope>
    <source>
        <tissue evidence="8">Leaf</tissue>
    </source>
</reference>
<evidence type="ECO:0008006" key="10">
    <source>
        <dbReference type="Google" id="ProtNLM"/>
    </source>
</evidence>
<dbReference type="InterPro" id="IPR001480">
    <property type="entry name" value="Bulb-type_lectin_dom"/>
</dbReference>
<dbReference type="CDD" id="cd00028">
    <property type="entry name" value="B_lectin"/>
    <property type="match status" value="1"/>
</dbReference>
<dbReference type="PROSITE" id="PS50948">
    <property type="entry name" value="PAN"/>
    <property type="match status" value="1"/>
</dbReference>
<dbReference type="Gene3D" id="2.90.10.10">
    <property type="entry name" value="Bulb-type lectin domain"/>
    <property type="match status" value="1"/>
</dbReference>
<evidence type="ECO:0000256" key="4">
    <source>
        <dbReference type="ARBA" id="ARBA00022989"/>
    </source>
</evidence>
<comment type="caution">
    <text evidence="8">The sequence shown here is derived from an EMBL/GenBank/DDBJ whole genome shotgun (WGS) entry which is preliminary data.</text>
</comment>
<evidence type="ECO:0000313" key="8">
    <source>
        <dbReference type="EMBL" id="KAG0477539.1"/>
    </source>
</evidence>
<evidence type="ECO:0000259" key="6">
    <source>
        <dbReference type="PROSITE" id="PS50927"/>
    </source>
</evidence>
<dbReference type="CDD" id="cd01098">
    <property type="entry name" value="PAN_AP_plant"/>
    <property type="match status" value="1"/>
</dbReference>
<keyword evidence="3" id="KW-0732">Signal</keyword>
<dbReference type="Pfam" id="PF01453">
    <property type="entry name" value="B_lectin"/>
    <property type="match status" value="1"/>
</dbReference>
<evidence type="ECO:0000313" key="9">
    <source>
        <dbReference type="Proteomes" id="UP000639772"/>
    </source>
</evidence>
<evidence type="ECO:0000259" key="7">
    <source>
        <dbReference type="PROSITE" id="PS50948"/>
    </source>
</evidence>
<evidence type="ECO:0000256" key="1">
    <source>
        <dbReference type="ARBA" id="ARBA00004167"/>
    </source>
</evidence>
<dbReference type="GO" id="GO:0016020">
    <property type="term" value="C:membrane"/>
    <property type="evidence" value="ECO:0007669"/>
    <property type="project" value="UniProtKB-SubCell"/>
</dbReference>
<evidence type="ECO:0000256" key="5">
    <source>
        <dbReference type="ARBA" id="ARBA00023136"/>
    </source>
</evidence>
<keyword evidence="4" id="KW-1133">Transmembrane helix</keyword>
<name>A0A835QWK3_VANPL</name>
<dbReference type="Proteomes" id="UP000639772">
    <property type="component" value="Chromosome 6"/>
</dbReference>
<keyword evidence="2" id="KW-0812">Transmembrane</keyword>
<dbReference type="SUPFAM" id="SSF51110">
    <property type="entry name" value="alpha-D-mannose-specific plant lectins"/>
    <property type="match status" value="1"/>
</dbReference>
<dbReference type="PANTHER" id="PTHR47974">
    <property type="entry name" value="OS07G0415500 PROTEIN"/>
    <property type="match status" value="1"/>
</dbReference>
<comment type="subcellular location">
    <subcellularLocation>
        <location evidence="1">Membrane</location>
        <topology evidence="1">Single-pass membrane protein</topology>
    </subcellularLocation>
</comment>
<accession>A0A835QWK3</accession>
<evidence type="ECO:0000256" key="2">
    <source>
        <dbReference type="ARBA" id="ARBA00022692"/>
    </source>
</evidence>
<dbReference type="PANTHER" id="PTHR47974:SF4">
    <property type="entry name" value="RECEPTOR-LIKE SERINE_THREONINE-PROTEIN KINASE"/>
    <property type="match status" value="1"/>
</dbReference>
<sequence>MLCLLPPAHGRHPPLQKSKKLVLQPPWFFPSSLSRCLLPASQPLPFLSKGSFLSTEDRSTVLISPSKSFSAGFYEVGNNAYTFSIWFTHSTNKTVSWTANRDRPINGHRSRLTFSSNGNMALIVLDGTVVWSTNTGSSKAVSARLLDTGNLVPYRNTCPTLDTSEFYFDDSNVLRMTYNGPEVSSVYWPNPDQDVWANGRNIYNSSRYAVLDDMGKFLASDEFSFTAVDAGSPSIKRRLTPDYDGNLRLYSLRKLGCGPFHGKLFLISARFMGYGEEWYLRFSPRLQCSCPPGYEMSDPSNWSMGCKPWFNLSCDTKTEDMEFMSLPYTDFWGFDFSAAKLISFGECKKMCLSDCRCQGFHINQGTGLCYGKTVLYNGRTTPLIHVYIKVPKSSANIKSAKPDVHGLICNSTKVVSVVGSSERCLGRPLRALFGCTSTAVWQQSL</sequence>
<dbReference type="GO" id="GO:0051707">
    <property type="term" value="P:response to other organism"/>
    <property type="evidence" value="ECO:0007669"/>
    <property type="project" value="UniProtKB-ARBA"/>
</dbReference>